<dbReference type="RefSeq" id="WP_083893314.1">
    <property type="nucleotide sequence ID" value="NZ_JAAXPE010000026.1"/>
</dbReference>
<dbReference type="Pfam" id="PF13576">
    <property type="entry name" value="Pentapeptide_3"/>
    <property type="match status" value="1"/>
</dbReference>
<feature type="region of interest" description="Disordered" evidence="1">
    <location>
        <begin position="299"/>
        <end position="325"/>
    </location>
</feature>
<gene>
    <name evidence="2" type="ORF">HGA07_21200</name>
</gene>
<proteinExistence type="predicted"/>
<dbReference type="Gene3D" id="2.160.20.80">
    <property type="entry name" value="E3 ubiquitin-protein ligase SopA"/>
    <property type="match status" value="1"/>
</dbReference>
<accession>A0A7X6M0T4</accession>
<sequence length="325" mass="35211">MVVLVQRRPAAVAATAKLVLDSESDSLDAFPRRRFRGPRQAAEMFVSAAAQLYAGDGTTQVRAVRTLAEIADRSTSVLRQQCVDVLCSYLRLPRSDRLGGYERAVRRTITAVLGDRLRRGARRSWSGATFDLRNAHLEDADFTNAVFRGPVIFEHATLAGTTRFDGATFAAETHFQAATFDTAWFRRAVFADSARFFGARFDRARFDGTTFCGSAQFPLADFAADARFPQATFRDGAYFDSARFRGTADFGAAGFSGPARFDGATFTIDSSFDRARFPDPNPSAATDFGAAMVGDTADPPPVAAYRRPLAPIRTPATAVGPGNPG</sequence>
<dbReference type="InterPro" id="IPR001646">
    <property type="entry name" value="5peptide_repeat"/>
</dbReference>
<keyword evidence="3" id="KW-1185">Reference proteome</keyword>
<dbReference type="SUPFAM" id="SSF141571">
    <property type="entry name" value="Pentapeptide repeat-like"/>
    <property type="match status" value="1"/>
</dbReference>
<name>A0A7X6M0T4_9NOCA</name>
<reference evidence="2 3" key="1">
    <citation type="submission" date="2020-04" db="EMBL/GenBank/DDBJ databases">
        <title>MicrobeNet Type strains.</title>
        <authorList>
            <person name="Nicholson A.C."/>
        </authorList>
    </citation>
    <scope>NUCLEOTIDE SEQUENCE [LARGE SCALE GENOMIC DNA]</scope>
    <source>
        <strain evidence="2 3">DSM 44445</strain>
    </source>
</reference>
<comment type="caution">
    <text evidence="2">The sequence shown here is derived from an EMBL/GenBank/DDBJ whole genome shotgun (WGS) entry which is preliminary data.</text>
</comment>
<dbReference type="AlphaFoldDB" id="A0A7X6M0T4"/>
<evidence type="ECO:0000313" key="3">
    <source>
        <dbReference type="Proteomes" id="UP000523447"/>
    </source>
</evidence>
<dbReference type="EMBL" id="JAAXPE010000026">
    <property type="protein sequence ID" value="NKY88128.1"/>
    <property type="molecule type" value="Genomic_DNA"/>
</dbReference>
<organism evidence="2 3">
    <name type="scientific">Nocardia veterana</name>
    <dbReference type="NCBI Taxonomy" id="132249"/>
    <lineage>
        <taxon>Bacteria</taxon>
        <taxon>Bacillati</taxon>
        <taxon>Actinomycetota</taxon>
        <taxon>Actinomycetes</taxon>
        <taxon>Mycobacteriales</taxon>
        <taxon>Nocardiaceae</taxon>
        <taxon>Nocardia</taxon>
    </lineage>
</organism>
<evidence type="ECO:0000256" key="1">
    <source>
        <dbReference type="SAM" id="MobiDB-lite"/>
    </source>
</evidence>
<evidence type="ECO:0000313" key="2">
    <source>
        <dbReference type="EMBL" id="NKY88128.1"/>
    </source>
</evidence>
<dbReference type="Proteomes" id="UP000523447">
    <property type="component" value="Unassembled WGS sequence"/>
</dbReference>
<protein>
    <submittedName>
        <fullName evidence="2">Pentapeptide repeat-containing protein</fullName>
    </submittedName>
</protein>